<dbReference type="EMBL" id="JAIWYP010000010">
    <property type="protein sequence ID" value="KAH3746832.1"/>
    <property type="molecule type" value="Genomic_DNA"/>
</dbReference>
<keyword evidence="2" id="KW-1185">Reference proteome</keyword>
<protein>
    <submittedName>
        <fullName evidence="1">Uncharacterized protein</fullName>
    </submittedName>
</protein>
<comment type="caution">
    <text evidence="1">The sequence shown here is derived from an EMBL/GenBank/DDBJ whole genome shotgun (WGS) entry which is preliminary data.</text>
</comment>
<sequence length="238" mass="26742">MRRITQKLCSSGDSVCGSRGTLGGFVKKKNLPTVSPRDHEHAPLPMTDTLVALVSKHATQGLQFLTWDTNPLIIGQIEPEKSSDREMDILPVDVYDTFRHLCDTAFRIEHNARMTFTRLRKKEEIQDLIGAPVHIWGAHSRPGLGILVRHELRTRNGLWITVRDRTCAAPFAQPGDSGAMVCFYDPHHGGILYAIAMVVEIMRSNNGSDPKYTAQIVDDSLQKLSIWNGCEYKFIEDD</sequence>
<accession>A0A9D4I546</accession>
<dbReference type="AlphaFoldDB" id="A0A9D4I546"/>
<organism evidence="1 2">
    <name type="scientific">Dreissena polymorpha</name>
    <name type="common">Zebra mussel</name>
    <name type="synonym">Mytilus polymorpha</name>
    <dbReference type="NCBI Taxonomy" id="45954"/>
    <lineage>
        <taxon>Eukaryota</taxon>
        <taxon>Metazoa</taxon>
        <taxon>Spiralia</taxon>
        <taxon>Lophotrochozoa</taxon>
        <taxon>Mollusca</taxon>
        <taxon>Bivalvia</taxon>
        <taxon>Autobranchia</taxon>
        <taxon>Heteroconchia</taxon>
        <taxon>Euheterodonta</taxon>
        <taxon>Imparidentia</taxon>
        <taxon>Neoheterodontei</taxon>
        <taxon>Myida</taxon>
        <taxon>Dreissenoidea</taxon>
        <taxon>Dreissenidae</taxon>
        <taxon>Dreissena</taxon>
    </lineage>
</organism>
<dbReference type="Proteomes" id="UP000828390">
    <property type="component" value="Unassembled WGS sequence"/>
</dbReference>
<proteinExistence type="predicted"/>
<reference evidence="1" key="2">
    <citation type="submission" date="2020-11" db="EMBL/GenBank/DDBJ databases">
        <authorList>
            <person name="McCartney M.A."/>
            <person name="Auch B."/>
            <person name="Kono T."/>
            <person name="Mallez S."/>
            <person name="Becker A."/>
            <person name="Gohl D.M."/>
            <person name="Silverstein K.A.T."/>
            <person name="Koren S."/>
            <person name="Bechman K.B."/>
            <person name="Herman A."/>
            <person name="Abrahante J.E."/>
            <person name="Garbe J."/>
        </authorList>
    </citation>
    <scope>NUCLEOTIDE SEQUENCE</scope>
    <source>
        <strain evidence="1">Duluth1</strain>
        <tissue evidence="1">Whole animal</tissue>
    </source>
</reference>
<gene>
    <name evidence="1" type="ORF">DPMN_181249</name>
</gene>
<evidence type="ECO:0000313" key="1">
    <source>
        <dbReference type="EMBL" id="KAH3746832.1"/>
    </source>
</evidence>
<name>A0A9D4I546_DREPO</name>
<reference evidence="1" key="1">
    <citation type="journal article" date="2019" name="bioRxiv">
        <title>The Genome of the Zebra Mussel, Dreissena polymorpha: A Resource for Invasive Species Research.</title>
        <authorList>
            <person name="McCartney M.A."/>
            <person name="Auch B."/>
            <person name="Kono T."/>
            <person name="Mallez S."/>
            <person name="Zhang Y."/>
            <person name="Obille A."/>
            <person name="Becker A."/>
            <person name="Abrahante J.E."/>
            <person name="Garbe J."/>
            <person name="Badalamenti J.P."/>
            <person name="Herman A."/>
            <person name="Mangelson H."/>
            <person name="Liachko I."/>
            <person name="Sullivan S."/>
            <person name="Sone E.D."/>
            <person name="Koren S."/>
            <person name="Silverstein K.A.T."/>
            <person name="Beckman K.B."/>
            <person name="Gohl D.M."/>
        </authorList>
    </citation>
    <scope>NUCLEOTIDE SEQUENCE</scope>
    <source>
        <strain evidence="1">Duluth1</strain>
        <tissue evidence="1">Whole animal</tissue>
    </source>
</reference>
<evidence type="ECO:0000313" key="2">
    <source>
        <dbReference type="Proteomes" id="UP000828390"/>
    </source>
</evidence>